<feature type="transmembrane region" description="Helical" evidence="1">
    <location>
        <begin position="5"/>
        <end position="27"/>
    </location>
</feature>
<keyword evidence="1" id="KW-1133">Transmembrane helix</keyword>
<evidence type="ECO:0000313" key="2">
    <source>
        <dbReference type="EMBL" id="MBK1781704.1"/>
    </source>
</evidence>
<dbReference type="EMBL" id="JAENGP010000011">
    <property type="protein sequence ID" value="MBK1781704.1"/>
    <property type="molecule type" value="Genomic_DNA"/>
</dbReference>
<evidence type="ECO:0008006" key="4">
    <source>
        <dbReference type="Google" id="ProtNLM"/>
    </source>
</evidence>
<proteinExistence type="predicted"/>
<feature type="transmembrane region" description="Helical" evidence="1">
    <location>
        <begin position="134"/>
        <end position="154"/>
    </location>
</feature>
<dbReference type="Proteomes" id="UP000635316">
    <property type="component" value="Unassembled WGS sequence"/>
</dbReference>
<evidence type="ECO:0000256" key="1">
    <source>
        <dbReference type="SAM" id="Phobius"/>
    </source>
</evidence>
<feature type="transmembrane region" description="Helical" evidence="1">
    <location>
        <begin position="33"/>
        <end position="53"/>
    </location>
</feature>
<gene>
    <name evidence="2" type="ORF">JHL22_10780</name>
</gene>
<dbReference type="RefSeq" id="WP_200237134.1">
    <property type="nucleotide sequence ID" value="NZ_JAENGP010000011.1"/>
</dbReference>
<protein>
    <recommendedName>
        <fullName evidence="4">Integral membrane protein</fullName>
    </recommendedName>
</protein>
<sequence length="168" mass="18603">MRVFFIRLLTTGLFFIIPYALLVSILSLEPRHFILTLAASALACGFWSALLLINKNTKLLSQAAIFQLQLLNAIHTQPHSINQPAGTELSETETKENAPTALSVTEQIELLNKLSKYSDMYSKDRKAKITDADYIWAIFITLALGLIVIAASIMNGGSFSSIFIPTFH</sequence>
<reference evidence="2 3" key="1">
    <citation type="submission" date="2020-12" db="EMBL/GenBank/DDBJ databases">
        <authorList>
            <person name="Lu T."/>
            <person name="Wang Q."/>
            <person name="Han X."/>
        </authorList>
    </citation>
    <scope>NUCLEOTIDE SEQUENCE [LARGE SCALE GENOMIC DNA]</scope>
    <source>
        <strain evidence="2 3">WQ 585</strain>
    </source>
</reference>
<keyword evidence="3" id="KW-1185">Reference proteome</keyword>
<organism evidence="2 3">
    <name type="scientific">Advenella mandrilli</name>
    <dbReference type="NCBI Taxonomy" id="2800330"/>
    <lineage>
        <taxon>Bacteria</taxon>
        <taxon>Pseudomonadati</taxon>
        <taxon>Pseudomonadota</taxon>
        <taxon>Betaproteobacteria</taxon>
        <taxon>Burkholderiales</taxon>
        <taxon>Alcaligenaceae</taxon>
    </lineage>
</organism>
<name>A0ABS1EDM9_9BURK</name>
<evidence type="ECO:0000313" key="3">
    <source>
        <dbReference type="Proteomes" id="UP000635316"/>
    </source>
</evidence>
<comment type="caution">
    <text evidence="2">The sequence shown here is derived from an EMBL/GenBank/DDBJ whole genome shotgun (WGS) entry which is preliminary data.</text>
</comment>
<keyword evidence="1" id="KW-0472">Membrane</keyword>
<accession>A0ABS1EDM9</accession>
<keyword evidence="1" id="KW-0812">Transmembrane</keyword>